<dbReference type="AlphaFoldDB" id="A0A430YSE1"/>
<dbReference type="EMBL" id="PRBV01000015">
    <property type="protein sequence ID" value="RTJ78258.1"/>
    <property type="molecule type" value="Genomic_DNA"/>
</dbReference>
<keyword evidence="2" id="KW-0813">Transport</keyword>
<name>A0A430YSE1_CAMJU</name>
<proteinExistence type="predicted"/>
<evidence type="ECO:0000313" key="8">
    <source>
        <dbReference type="EMBL" id="RTJ78258.1"/>
    </source>
</evidence>
<evidence type="ECO:0000256" key="3">
    <source>
        <dbReference type="ARBA" id="ARBA00022475"/>
    </source>
</evidence>
<dbReference type="InterPro" id="IPR050171">
    <property type="entry name" value="MFS_Transporters"/>
</dbReference>
<feature type="domain" description="Major facilitator superfamily (MFS) profile" evidence="7">
    <location>
        <begin position="4"/>
        <end position="407"/>
    </location>
</feature>
<evidence type="ECO:0000256" key="5">
    <source>
        <dbReference type="ARBA" id="ARBA00022989"/>
    </source>
</evidence>
<comment type="caution">
    <text evidence="8">The sequence shown here is derived from an EMBL/GenBank/DDBJ whole genome shotgun (WGS) entry which is preliminary data.</text>
</comment>
<evidence type="ECO:0000256" key="4">
    <source>
        <dbReference type="ARBA" id="ARBA00022692"/>
    </source>
</evidence>
<dbReference type="InterPro" id="IPR036259">
    <property type="entry name" value="MFS_trans_sf"/>
</dbReference>
<evidence type="ECO:0000256" key="2">
    <source>
        <dbReference type="ARBA" id="ARBA00022448"/>
    </source>
</evidence>
<keyword evidence="5" id="KW-1133">Transmembrane helix</keyword>
<sequence>MKNTLKKNFFTLILLSFCGSIIYGLPYFRKYYYDDYMALYHLDNFQMGLLGSAYGLLGLFSYALGGYLADRFAPKKLLIFSLVATGCGGLLHLYFASLKALMIIYGLWGITSLLTFWPSLMKIIRTLASEQEQARAYGVFEGGRGVVSAIHLAIATAIFGYFQTKALASKGIEMIIIFYSLAPIISAVILFFLLKESKHEKSENLKWSDFLSLIKNPALWLVVAITFCTYFFNMSFYYFTPYASNVIGTSAVFAAILAVLASYIRPIASIVGGFVADGFGKAKVMLVGFVTMGLGVVLLMFSAYWGGFIQMVALTLACVIVYVAMYSNFSIYYSLLSEGKIPVHLAGMAIGIVSTFGYLPEVFAPVLAGDLLDKYQGVKGFHIYFSIMIAMAIMGAIFCLFWIKKYNKKGKKYEENN</sequence>
<dbReference type="PANTHER" id="PTHR23517">
    <property type="entry name" value="RESISTANCE PROTEIN MDTM, PUTATIVE-RELATED-RELATED"/>
    <property type="match status" value="1"/>
</dbReference>
<gene>
    <name evidence="8" type="ORF">C3H57_08690</name>
</gene>
<protein>
    <recommendedName>
        <fullName evidence="7">Major facilitator superfamily (MFS) profile domain-containing protein</fullName>
    </recommendedName>
</protein>
<dbReference type="PROSITE" id="PS50850">
    <property type="entry name" value="MFS"/>
    <property type="match status" value="1"/>
</dbReference>
<accession>A0A430YSE1</accession>
<organism evidence="8 9">
    <name type="scientific">Campylobacter jejuni</name>
    <dbReference type="NCBI Taxonomy" id="197"/>
    <lineage>
        <taxon>Bacteria</taxon>
        <taxon>Pseudomonadati</taxon>
        <taxon>Campylobacterota</taxon>
        <taxon>Epsilonproteobacteria</taxon>
        <taxon>Campylobacterales</taxon>
        <taxon>Campylobacteraceae</taxon>
        <taxon>Campylobacter</taxon>
    </lineage>
</organism>
<dbReference type="PANTHER" id="PTHR23517:SF3">
    <property type="entry name" value="INTEGRAL MEMBRANE TRANSPORT PROTEIN"/>
    <property type="match status" value="1"/>
</dbReference>
<comment type="subcellular location">
    <subcellularLocation>
        <location evidence="1">Cell membrane</location>
        <topology evidence="1">Multi-pass membrane protein</topology>
    </subcellularLocation>
</comment>
<dbReference type="Gene3D" id="1.20.1250.20">
    <property type="entry name" value="MFS general substrate transporter like domains"/>
    <property type="match status" value="2"/>
</dbReference>
<reference evidence="8 9" key="1">
    <citation type="journal article" date="2019" name="Appl. Environ. Microbiol.">
        <title>Population genetics and characterization of Campylobacter jejuni isolates in western jackdaws and game birds in Finland.</title>
        <authorList>
            <person name="Kovanen S."/>
            <person name="Rossi M."/>
            <person name="Pohja-Mykra M."/>
            <person name="Nieminen T."/>
            <person name="Raunio-Saarnisto M."/>
            <person name="Sauvala M."/>
            <person name="Fredriksson-Ahomaa M."/>
            <person name="Hanninen M.L."/>
            <person name="Kivisto R."/>
        </authorList>
    </citation>
    <scope>NUCLEOTIDE SEQUENCE [LARGE SCALE GENOMIC DNA]</scope>
    <source>
        <strain evidence="8 9">CB313</strain>
    </source>
</reference>
<dbReference type="Proteomes" id="UP000288507">
    <property type="component" value="Unassembled WGS sequence"/>
</dbReference>
<dbReference type="InterPro" id="IPR011701">
    <property type="entry name" value="MFS"/>
</dbReference>
<dbReference type="Pfam" id="PF07690">
    <property type="entry name" value="MFS_1"/>
    <property type="match status" value="1"/>
</dbReference>
<dbReference type="GO" id="GO:0005886">
    <property type="term" value="C:plasma membrane"/>
    <property type="evidence" value="ECO:0007669"/>
    <property type="project" value="UniProtKB-SubCell"/>
</dbReference>
<evidence type="ECO:0000256" key="1">
    <source>
        <dbReference type="ARBA" id="ARBA00004651"/>
    </source>
</evidence>
<keyword evidence="4" id="KW-0812">Transmembrane</keyword>
<dbReference type="SUPFAM" id="SSF103473">
    <property type="entry name" value="MFS general substrate transporter"/>
    <property type="match status" value="1"/>
</dbReference>
<evidence type="ECO:0000259" key="7">
    <source>
        <dbReference type="PROSITE" id="PS50850"/>
    </source>
</evidence>
<evidence type="ECO:0000313" key="9">
    <source>
        <dbReference type="Proteomes" id="UP000288507"/>
    </source>
</evidence>
<keyword evidence="6" id="KW-0472">Membrane</keyword>
<evidence type="ECO:0000256" key="6">
    <source>
        <dbReference type="ARBA" id="ARBA00023136"/>
    </source>
</evidence>
<keyword evidence="3" id="KW-1003">Cell membrane</keyword>
<dbReference type="GO" id="GO:0022857">
    <property type="term" value="F:transmembrane transporter activity"/>
    <property type="evidence" value="ECO:0007669"/>
    <property type="project" value="InterPro"/>
</dbReference>
<dbReference type="InterPro" id="IPR020846">
    <property type="entry name" value="MFS_dom"/>
</dbReference>
<dbReference type="RefSeq" id="WP_126232487.1">
    <property type="nucleotide sequence ID" value="NZ_PRAF01000011.1"/>
</dbReference>